<dbReference type="PANTHER" id="PTHR46233">
    <property type="entry name" value="HYDROXYACYLGLUTATHIONE HYDROLASE GLOC"/>
    <property type="match status" value="1"/>
</dbReference>
<evidence type="ECO:0000256" key="4">
    <source>
        <dbReference type="ARBA" id="ARBA00022833"/>
    </source>
</evidence>
<proteinExistence type="predicted"/>
<organism evidence="6 7">
    <name type="scientific">Neomoorella thermoacetica</name>
    <name type="common">Clostridium thermoaceticum</name>
    <dbReference type="NCBI Taxonomy" id="1525"/>
    <lineage>
        <taxon>Bacteria</taxon>
        <taxon>Bacillati</taxon>
        <taxon>Bacillota</taxon>
        <taxon>Clostridia</taxon>
        <taxon>Neomoorellales</taxon>
        <taxon>Neomoorellaceae</taxon>
        <taxon>Neomoorella</taxon>
    </lineage>
</organism>
<keyword evidence="2" id="KW-0479">Metal-binding</keyword>
<dbReference type="InterPro" id="IPR001279">
    <property type="entry name" value="Metallo-B-lactamas"/>
</dbReference>
<dbReference type="AlphaFoldDB" id="A0A1J5JFV7"/>
<dbReference type="InterPro" id="IPR036866">
    <property type="entry name" value="RibonucZ/Hydroxyglut_hydro"/>
</dbReference>
<dbReference type="InterPro" id="IPR051453">
    <property type="entry name" value="MBL_Glyoxalase_II"/>
</dbReference>
<comment type="cofactor">
    <cofactor evidence="1">
        <name>Zn(2+)</name>
        <dbReference type="ChEBI" id="CHEBI:29105"/>
    </cofactor>
</comment>
<evidence type="ECO:0000313" key="7">
    <source>
        <dbReference type="Proteomes" id="UP000182743"/>
    </source>
</evidence>
<dbReference type="Gene3D" id="3.60.15.10">
    <property type="entry name" value="Ribonuclease Z/Hydroxyacylglutathione hydrolase-like"/>
    <property type="match status" value="1"/>
</dbReference>
<gene>
    <name evidence="6" type="ORF">MOOR_19410</name>
</gene>
<keyword evidence="3 6" id="KW-0378">Hydrolase</keyword>
<dbReference type="PANTHER" id="PTHR46233:SF3">
    <property type="entry name" value="HYDROXYACYLGLUTATHIONE HYDROLASE GLOC"/>
    <property type="match status" value="1"/>
</dbReference>
<dbReference type="RefSeq" id="WP_071521149.1">
    <property type="nucleotide sequence ID" value="NZ_MIHH01000011.1"/>
</dbReference>
<name>A0A1J5JFV7_NEOTH</name>
<protein>
    <submittedName>
        <fullName evidence="6">Putative metallo-hydrolase</fullName>
        <ecNumber evidence="6">3.-.-.-</ecNumber>
    </submittedName>
</protein>
<keyword evidence="4" id="KW-0862">Zinc</keyword>
<dbReference type="EC" id="3.-.-.-" evidence="6"/>
<accession>A0A1J5JFV7</accession>
<feature type="domain" description="Metallo-beta-lactamase" evidence="5">
    <location>
        <begin position="12"/>
        <end position="190"/>
    </location>
</feature>
<dbReference type="Proteomes" id="UP000182743">
    <property type="component" value="Unassembled WGS sequence"/>
</dbReference>
<evidence type="ECO:0000256" key="3">
    <source>
        <dbReference type="ARBA" id="ARBA00022801"/>
    </source>
</evidence>
<dbReference type="SUPFAM" id="SSF56281">
    <property type="entry name" value="Metallo-hydrolase/oxidoreductase"/>
    <property type="match status" value="1"/>
</dbReference>
<dbReference type="EMBL" id="MIHH01000011">
    <property type="protein sequence ID" value="OIQ08398.1"/>
    <property type="molecule type" value="Genomic_DNA"/>
</dbReference>
<sequence length="207" mass="21503">MFLKTLVVGPLGANCYLIGCPETGEGAVIDPGAEGERILAAAREAGLNIKQIINTHGHGDHIGANGAIKAATGAAILIHRADAHYLTDPGRNLSVLLGSREASPPADRLLEEDDTIAIGKTVTLRVIHTPGHTPGGICLQGEGLVFTGDTLFAGSIGRTDFPGGSYSQLISSIKEKLFTLDDALEVYPGHGPASTIGAERVDNPFFT</sequence>
<comment type="caution">
    <text evidence="6">The sequence shown here is derived from an EMBL/GenBank/DDBJ whole genome shotgun (WGS) entry which is preliminary data.</text>
</comment>
<dbReference type="GO" id="GO:0046872">
    <property type="term" value="F:metal ion binding"/>
    <property type="evidence" value="ECO:0007669"/>
    <property type="project" value="UniProtKB-KW"/>
</dbReference>
<dbReference type="GO" id="GO:0016787">
    <property type="term" value="F:hydrolase activity"/>
    <property type="evidence" value="ECO:0007669"/>
    <property type="project" value="UniProtKB-KW"/>
</dbReference>
<dbReference type="SMART" id="SM00849">
    <property type="entry name" value="Lactamase_B"/>
    <property type="match status" value="1"/>
</dbReference>
<dbReference type="Pfam" id="PF00753">
    <property type="entry name" value="Lactamase_B"/>
    <property type="match status" value="1"/>
</dbReference>
<dbReference type="CDD" id="cd06262">
    <property type="entry name" value="metallo-hydrolase-like_MBL-fold"/>
    <property type="match status" value="1"/>
</dbReference>
<evidence type="ECO:0000256" key="2">
    <source>
        <dbReference type="ARBA" id="ARBA00022723"/>
    </source>
</evidence>
<reference evidence="6 7" key="1">
    <citation type="submission" date="2016-08" db="EMBL/GenBank/DDBJ databases">
        <title>Genome-based comparison of Moorella thermoacetic strains.</title>
        <authorList>
            <person name="Poehlein A."/>
            <person name="Bengelsdorf F.R."/>
            <person name="Esser C."/>
            <person name="Duerre P."/>
            <person name="Daniel R."/>
        </authorList>
    </citation>
    <scope>NUCLEOTIDE SEQUENCE [LARGE SCALE GENOMIC DNA]</scope>
    <source>
        <strain evidence="6 7">DSM 11768</strain>
    </source>
</reference>
<evidence type="ECO:0000259" key="5">
    <source>
        <dbReference type="SMART" id="SM00849"/>
    </source>
</evidence>
<evidence type="ECO:0000313" key="6">
    <source>
        <dbReference type="EMBL" id="OIQ08398.1"/>
    </source>
</evidence>
<evidence type="ECO:0000256" key="1">
    <source>
        <dbReference type="ARBA" id="ARBA00001947"/>
    </source>
</evidence>